<dbReference type="Proteomes" id="UP001600941">
    <property type="component" value="Unassembled WGS sequence"/>
</dbReference>
<sequence length="420" mass="48994">MEAITVKEREYLRDLAKKQQEYAEEERNLQAIKLWKQHNSFCGSRPPVVIEEIGFWEQIRPRFYCSSEMGQFMENKLLQATVPISLIGDDRIIEDYFSIDAPISSDTYGIVMERKKAGGVENVGYRDVYAIEDLETDLDGLQASKFYFDEEKMKRQIDICSDILDGILPVRVENRTLDWSGIAERMIHLMSMENLCIAMYDCPNKVHEFVKFVTDDLLNFAKWQEEQGILTPNWNLQRCCGVSYGITDELPQGKRKNTELEKGRTDIRLKDLWINTNAQETVVISKDMYIEFFLSHYQRLTQEFGLVYYGCCEPVHTVFENGLDQIENLRKLSISPWCNEEMIAEQLQGKKIIYSRKISPNYLGVGHNLDEQAFRKHIRKTLDTAKGLEIEILSRDVYMLDGNIKKLARATEIIREEIER</sequence>
<dbReference type="Gene3D" id="3.20.20.210">
    <property type="match status" value="1"/>
</dbReference>
<comment type="caution">
    <text evidence="1">The sequence shown here is derived from an EMBL/GenBank/DDBJ whole genome shotgun (WGS) entry which is preliminary data.</text>
</comment>
<evidence type="ECO:0000313" key="1">
    <source>
        <dbReference type="EMBL" id="GAA6502081.1"/>
    </source>
</evidence>
<evidence type="ECO:0008006" key="3">
    <source>
        <dbReference type="Google" id="ProtNLM"/>
    </source>
</evidence>
<dbReference type="RefSeq" id="WP_227210257.1">
    <property type="nucleotide sequence ID" value="NZ_BAABZQ010000001.1"/>
</dbReference>
<evidence type="ECO:0000313" key="2">
    <source>
        <dbReference type="Proteomes" id="UP001600941"/>
    </source>
</evidence>
<organism evidence="1 2">
    <name type="scientific">Blautia parvula</name>
    <dbReference type="NCBI Taxonomy" id="2877527"/>
    <lineage>
        <taxon>Bacteria</taxon>
        <taxon>Bacillati</taxon>
        <taxon>Bacillota</taxon>
        <taxon>Clostridia</taxon>
        <taxon>Lachnospirales</taxon>
        <taxon>Lachnospiraceae</taxon>
        <taxon>Blautia</taxon>
    </lineage>
</organism>
<proteinExistence type="predicted"/>
<protein>
    <recommendedName>
        <fullName evidence="3">Uroporphyrinogen decarboxylase (URO-D) domain-containing protein</fullName>
    </recommendedName>
</protein>
<gene>
    <name evidence="1" type="ORF">K340107D12_48970</name>
</gene>
<dbReference type="InterPro" id="IPR038071">
    <property type="entry name" value="UROD/MetE-like_sf"/>
</dbReference>
<reference evidence="1 2" key="1">
    <citation type="submission" date="2024-04" db="EMBL/GenBank/DDBJ databases">
        <title>Defined microbial consortia suppress multidrug-resistant proinflammatory Enterobacteriaceae via ecological control.</title>
        <authorList>
            <person name="Furuichi M."/>
            <person name="Kawaguchi T."/>
            <person name="Pust M."/>
            <person name="Yasuma K."/>
            <person name="Plichta D."/>
            <person name="Hasegawa N."/>
            <person name="Ohya T."/>
            <person name="Bhattarai S."/>
            <person name="Sasajima S."/>
            <person name="Aoto Y."/>
            <person name="Tuganbaev T."/>
            <person name="Yaginuma M."/>
            <person name="Ueda M."/>
            <person name="Okahashi N."/>
            <person name="Amafuji K."/>
            <person name="Kiridooshi Y."/>
            <person name="Sugita K."/>
            <person name="Strazar M."/>
            <person name="Skelly A."/>
            <person name="Suda W."/>
            <person name="Hattori M."/>
            <person name="Nakamoto N."/>
            <person name="Caballero S."/>
            <person name="Norman J."/>
            <person name="Olle B."/>
            <person name="Tanoue T."/>
            <person name="Arita M."/>
            <person name="Bucci V."/>
            <person name="Atarashi K."/>
            <person name="Xavier R."/>
            <person name="Honda K."/>
        </authorList>
    </citation>
    <scope>NUCLEOTIDE SEQUENCE [LARGE SCALE GENOMIC DNA]</scope>
    <source>
        <strain evidence="2">k34-0107-D12</strain>
    </source>
</reference>
<name>A0ABQ0BZW0_9FIRM</name>
<accession>A0ABQ0BZW0</accession>
<keyword evidence="2" id="KW-1185">Reference proteome</keyword>
<dbReference type="EMBL" id="BAABZQ010000001">
    <property type="protein sequence ID" value="GAA6502081.1"/>
    <property type="molecule type" value="Genomic_DNA"/>
</dbReference>